<organism evidence="2 3">
    <name type="scientific">Ectorhizobium quercum</name>
    <dbReference type="NCBI Taxonomy" id="2965071"/>
    <lineage>
        <taxon>Bacteria</taxon>
        <taxon>Pseudomonadati</taxon>
        <taxon>Pseudomonadota</taxon>
        <taxon>Alphaproteobacteria</taxon>
        <taxon>Hyphomicrobiales</taxon>
        <taxon>Rhizobiaceae</taxon>
        <taxon>Ectorhizobium</taxon>
    </lineage>
</organism>
<keyword evidence="3" id="KW-1185">Reference proteome</keyword>
<protein>
    <submittedName>
        <fullName evidence="2">DUF177 domain-containing protein</fullName>
    </submittedName>
</protein>
<dbReference type="Proteomes" id="UP001208771">
    <property type="component" value="Unassembled WGS sequence"/>
</dbReference>
<comment type="caution">
    <text evidence="2">The sequence shown here is derived from an EMBL/GenBank/DDBJ whole genome shotgun (WGS) entry which is preliminary data.</text>
</comment>
<dbReference type="Pfam" id="PF02620">
    <property type="entry name" value="YceD"/>
    <property type="match status" value="1"/>
</dbReference>
<dbReference type="InterPro" id="IPR003772">
    <property type="entry name" value="YceD"/>
</dbReference>
<sequence>MTRPSRNEDIPFSYPVKVGHISANPVDVHVEADAEERAGLARLWNIPEVRSLKAVMSIARWKKDGVRVKGQVTAEIVQSCIVTLEPVDALISESFEQIYVPEGSRLARLTTGEEGEMVLDPEGPDLPEAFTGDSVDAGVTVAECVALAIDPYPRKPGAAFATHIEDDGENDRKPSPFAVLKDWKKD</sequence>
<name>A0AAE3N1C8_9HYPH</name>
<evidence type="ECO:0000313" key="3">
    <source>
        <dbReference type="Proteomes" id="UP001208771"/>
    </source>
</evidence>
<feature type="region of interest" description="Disordered" evidence="1">
    <location>
        <begin position="159"/>
        <end position="186"/>
    </location>
</feature>
<dbReference type="RefSeq" id="WP_306412468.1">
    <property type="nucleotide sequence ID" value="NZ_JANFPI010000006.1"/>
</dbReference>
<dbReference type="AlphaFoldDB" id="A0AAE3N1C8"/>
<reference evidence="2" key="1">
    <citation type="submission" date="2022-07" db="EMBL/GenBank/DDBJ databases">
        <title>Ectorhizobium quercum gen.nov., sp. nov.</title>
        <authorList>
            <person name="Ma T."/>
            <person name="Li Y."/>
        </authorList>
    </citation>
    <scope>NUCLEOTIDE SEQUENCE</scope>
    <source>
        <strain evidence="2">BDR2-2</strain>
    </source>
</reference>
<proteinExistence type="predicted"/>
<evidence type="ECO:0000313" key="2">
    <source>
        <dbReference type="EMBL" id="MCX8998968.1"/>
    </source>
</evidence>
<gene>
    <name evidence="2" type="ORF">NOF55_17825</name>
</gene>
<accession>A0AAE3N1C8</accession>
<evidence type="ECO:0000256" key="1">
    <source>
        <dbReference type="SAM" id="MobiDB-lite"/>
    </source>
</evidence>
<dbReference type="EMBL" id="JANFPI010000006">
    <property type="protein sequence ID" value="MCX8998968.1"/>
    <property type="molecule type" value="Genomic_DNA"/>
</dbReference>